<dbReference type="EMBL" id="MFTS01000004">
    <property type="protein sequence ID" value="OGI68260.1"/>
    <property type="molecule type" value="Genomic_DNA"/>
</dbReference>
<sequence length="144" mass="15842">MTKTKRLVGLRCVKVVQLKATNGKEMIATAGKIFPGGIFGKVEPEGKSMPTEMTQVVVYKITKNNTTEQFVERLGSQKPWQDSQILAFCRDYPYWVPGTSFLLEAADGTLFVVSTGIDAVVIGPFDRVKTYPAVVGRNIAVLKL</sequence>
<proteinExistence type="predicted"/>
<protein>
    <submittedName>
        <fullName evidence="1">Uncharacterized protein</fullName>
    </submittedName>
</protein>
<evidence type="ECO:0000313" key="2">
    <source>
        <dbReference type="Proteomes" id="UP000178235"/>
    </source>
</evidence>
<organism evidence="1 2">
    <name type="scientific">Candidatus Nomurabacteria bacterium RIFCSPHIGHO2_01_FULL_42_15</name>
    <dbReference type="NCBI Taxonomy" id="1801742"/>
    <lineage>
        <taxon>Bacteria</taxon>
        <taxon>Candidatus Nomuraibacteriota</taxon>
    </lineage>
</organism>
<dbReference type="Proteomes" id="UP000178235">
    <property type="component" value="Unassembled WGS sequence"/>
</dbReference>
<gene>
    <name evidence="1" type="ORF">A2738_02245</name>
</gene>
<reference evidence="1 2" key="1">
    <citation type="journal article" date="2016" name="Nat. Commun.">
        <title>Thousands of microbial genomes shed light on interconnected biogeochemical processes in an aquifer system.</title>
        <authorList>
            <person name="Anantharaman K."/>
            <person name="Brown C.T."/>
            <person name="Hug L.A."/>
            <person name="Sharon I."/>
            <person name="Castelle C.J."/>
            <person name="Probst A.J."/>
            <person name="Thomas B.C."/>
            <person name="Singh A."/>
            <person name="Wilkins M.J."/>
            <person name="Karaoz U."/>
            <person name="Brodie E.L."/>
            <person name="Williams K.H."/>
            <person name="Hubbard S.S."/>
            <person name="Banfield J.F."/>
        </authorList>
    </citation>
    <scope>NUCLEOTIDE SEQUENCE [LARGE SCALE GENOMIC DNA]</scope>
</reference>
<comment type="caution">
    <text evidence="1">The sequence shown here is derived from an EMBL/GenBank/DDBJ whole genome shotgun (WGS) entry which is preliminary data.</text>
</comment>
<evidence type="ECO:0000313" key="1">
    <source>
        <dbReference type="EMBL" id="OGI68260.1"/>
    </source>
</evidence>
<dbReference type="AlphaFoldDB" id="A0A1F6VF58"/>
<name>A0A1F6VF58_9BACT</name>
<accession>A0A1F6VF58</accession>